<dbReference type="Proteomes" id="UP001605036">
    <property type="component" value="Unassembled WGS sequence"/>
</dbReference>
<keyword evidence="2" id="KW-1185">Reference proteome</keyword>
<evidence type="ECO:0000313" key="1">
    <source>
        <dbReference type="EMBL" id="KAL2629159.1"/>
    </source>
</evidence>
<accession>A0ABD1YFJ3</accession>
<name>A0ABD1YFJ3_9MARC</name>
<sequence length="176" mass="19917">MAKLVFETCARGSFEYTCFMYDLKLIQESSAQIRANVGANICHYGQPIQSSREGVWHEIRGKTLLLVFDDIDENRHADLLQEIAEGNDREGSRFIATSRNKEILDCLNGLHQYEVPVQNPHAAAELFMTHAFPGEKEPPFDLQHSGESSERMCRIATYLGSHRKVSEGEEKCRTVG</sequence>
<dbReference type="AlphaFoldDB" id="A0ABD1YFJ3"/>
<protein>
    <submittedName>
        <fullName evidence="1">Uncharacterized protein</fullName>
    </submittedName>
</protein>
<reference evidence="1 2" key="1">
    <citation type="submission" date="2024-09" db="EMBL/GenBank/DDBJ databases">
        <title>Chromosome-scale assembly of Riccia fluitans.</title>
        <authorList>
            <person name="Paukszto L."/>
            <person name="Sawicki J."/>
            <person name="Karawczyk K."/>
            <person name="Piernik-Szablinska J."/>
            <person name="Szczecinska M."/>
            <person name="Mazdziarz M."/>
        </authorList>
    </citation>
    <scope>NUCLEOTIDE SEQUENCE [LARGE SCALE GENOMIC DNA]</scope>
    <source>
        <strain evidence="1">Rf_01</strain>
        <tissue evidence="1">Aerial parts of the thallus</tissue>
    </source>
</reference>
<dbReference type="Gene3D" id="3.40.50.300">
    <property type="entry name" value="P-loop containing nucleotide triphosphate hydrolases"/>
    <property type="match status" value="1"/>
</dbReference>
<dbReference type="InterPro" id="IPR027417">
    <property type="entry name" value="P-loop_NTPase"/>
</dbReference>
<dbReference type="SUPFAM" id="SSF52540">
    <property type="entry name" value="P-loop containing nucleoside triphosphate hydrolases"/>
    <property type="match status" value="1"/>
</dbReference>
<organism evidence="1 2">
    <name type="scientific">Riccia fluitans</name>
    <dbReference type="NCBI Taxonomy" id="41844"/>
    <lineage>
        <taxon>Eukaryota</taxon>
        <taxon>Viridiplantae</taxon>
        <taxon>Streptophyta</taxon>
        <taxon>Embryophyta</taxon>
        <taxon>Marchantiophyta</taxon>
        <taxon>Marchantiopsida</taxon>
        <taxon>Marchantiidae</taxon>
        <taxon>Marchantiales</taxon>
        <taxon>Ricciaceae</taxon>
        <taxon>Riccia</taxon>
    </lineage>
</organism>
<evidence type="ECO:0000313" key="2">
    <source>
        <dbReference type="Proteomes" id="UP001605036"/>
    </source>
</evidence>
<comment type="caution">
    <text evidence="1">The sequence shown here is derived from an EMBL/GenBank/DDBJ whole genome shotgun (WGS) entry which is preliminary data.</text>
</comment>
<gene>
    <name evidence="1" type="ORF">R1flu_013845</name>
</gene>
<proteinExistence type="predicted"/>
<dbReference type="EMBL" id="JBHFFA010000004">
    <property type="protein sequence ID" value="KAL2629159.1"/>
    <property type="molecule type" value="Genomic_DNA"/>
</dbReference>